<sequence>MKGTKGPARLKAKPETLPLFPLAGALLLPGGQLPLNIFEPRYLAMVDAALAGDRLIGMVQPRDETNPENPALYDAGCAGRITSFAETADGRYLLNLTGTHRFRLAEELAGDAPYRRVRPDWSAFGADDETDITADAVDRDALLAALRDYLDTEQLEVEWEKAAAAPIEALVVSLAMGCPFQPNEKQALLEAKTLADQAECLTALMALAGGGDDDGAPLQ</sequence>
<comment type="caution">
    <text evidence="2">The sequence shown here is derived from an EMBL/GenBank/DDBJ whole genome shotgun (WGS) entry which is preliminary data.</text>
</comment>
<protein>
    <submittedName>
        <fullName evidence="2">LON peptidase substrate-binding domain-containing protein</fullName>
    </submittedName>
</protein>
<dbReference type="Pfam" id="PF02190">
    <property type="entry name" value="LON_substr_bdg"/>
    <property type="match status" value="1"/>
</dbReference>
<dbReference type="SMART" id="SM00464">
    <property type="entry name" value="LON"/>
    <property type="match status" value="1"/>
</dbReference>
<organism evidence="2 3">
    <name type="scientific">Hyphococcus aureus</name>
    <dbReference type="NCBI Taxonomy" id="2666033"/>
    <lineage>
        <taxon>Bacteria</taxon>
        <taxon>Pseudomonadati</taxon>
        <taxon>Pseudomonadota</taxon>
        <taxon>Alphaproteobacteria</taxon>
        <taxon>Parvularculales</taxon>
        <taxon>Parvularculaceae</taxon>
        <taxon>Hyphococcus</taxon>
    </lineage>
</organism>
<gene>
    <name evidence="2" type="ORF">ACFMB1_05465</name>
</gene>
<accession>A0ABW1KSE9</accession>
<dbReference type="InterPro" id="IPR003111">
    <property type="entry name" value="Lon_prtase_N"/>
</dbReference>
<feature type="domain" description="Lon N-terminal" evidence="1">
    <location>
        <begin position="17"/>
        <end position="209"/>
    </location>
</feature>
<proteinExistence type="predicted"/>
<dbReference type="RefSeq" id="WP_379879686.1">
    <property type="nucleotide sequence ID" value="NZ_JBHPON010000001.1"/>
</dbReference>
<dbReference type="Proteomes" id="UP001596116">
    <property type="component" value="Unassembled WGS sequence"/>
</dbReference>
<dbReference type="Gene3D" id="2.30.130.40">
    <property type="entry name" value="LON domain-like"/>
    <property type="match status" value="1"/>
</dbReference>
<dbReference type="SUPFAM" id="SSF88697">
    <property type="entry name" value="PUA domain-like"/>
    <property type="match status" value="1"/>
</dbReference>
<reference evidence="2 3" key="1">
    <citation type="submission" date="2024-09" db="EMBL/GenBank/DDBJ databases">
        <authorList>
            <person name="Zhang Z.-H."/>
        </authorList>
    </citation>
    <scope>NUCLEOTIDE SEQUENCE [LARGE SCALE GENOMIC DNA]</scope>
    <source>
        <strain evidence="2 3">HHTR114</strain>
    </source>
</reference>
<dbReference type="EMBL" id="JBHPON010000001">
    <property type="protein sequence ID" value="MFC6034981.1"/>
    <property type="molecule type" value="Genomic_DNA"/>
</dbReference>
<evidence type="ECO:0000259" key="1">
    <source>
        <dbReference type="PROSITE" id="PS51787"/>
    </source>
</evidence>
<evidence type="ECO:0000313" key="3">
    <source>
        <dbReference type="Proteomes" id="UP001596116"/>
    </source>
</evidence>
<dbReference type="PROSITE" id="PS51787">
    <property type="entry name" value="LON_N"/>
    <property type="match status" value="1"/>
</dbReference>
<dbReference type="InterPro" id="IPR015947">
    <property type="entry name" value="PUA-like_sf"/>
</dbReference>
<keyword evidence="3" id="KW-1185">Reference proteome</keyword>
<dbReference type="PANTHER" id="PTHR46732:SF8">
    <property type="entry name" value="ATP-DEPENDENT PROTEASE LA (LON) DOMAIN PROTEIN"/>
    <property type="match status" value="1"/>
</dbReference>
<dbReference type="InterPro" id="IPR046336">
    <property type="entry name" value="Lon_prtase_N_sf"/>
</dbReference>
<name>A0ABW1KSE9_9PROT</name>
<dbReference type="PANTHER" id="PTHR46732">
    <property type="entry name" value="ATP-DEPENDENT PROTEASE LA (LON) DOMAIN PROTEIN"/>
    <property type="match status" value="1"/>
</dbReference>
<evidence type="ECO:0000313" key="2">
    <source>
        <dbReference type="EMBL" id="MFC6034981.1"/>
    </source>
</evidence>